<dbReference type="PANTHER" id="PTHR45848:SF4">
    <property type="entry name" value="DUAL SPECIFICITY PROTEIN PHOSPHATASE 12"/>
    <property type="match status" value="1"/>
</dbReference>
<dbReference type="OrthoDB" id="2017893at2759"/>
<reference evidence="6 7" key="1">
    <citation type="submission" date="2012-04" db="EMBL/GenBank/DDBJ databases">
        <title>The Genome Sequence of Saprolegnia declina VS20.</title>
        <authorList>
            <consortium name="The Broad Institute Genome Sequencing Platform"/>
            <person name="Russ C."/>
            <person name="Nusbaum C."/>
            <person name="Tyler B."/>
            <person name="van West P."/>
            <person name="Dieguez-Uribeondo J."/>
            <person name="de Bruijn I."/>
            <person name="Tripathy S."/>
            <person name="Jiang R."/>
            <person name="Young S.K."/>
            <person name="Zeng Q."/>
            <person name="Gargeya S."/>
            <person name="Fitzgerald M."/>
            <person name="Haas B."/>
            <person name="Abouelleil A."/>
            <person name="Alvarado L."/>
            <person name="Arachchi H.M."/>
            <person name="Berlin A."/>
            <person name="Chapman S.B."/>
            <person name="Goldberg J."/>
            <person name="Griggs A."/>
            <person name="Gujja S."/>
            <person name="Hansen M."/>
            <person name="Howarth C."/>
            <person name="Imamovic A."/>
            <person name="Larimer J."/>
            <person name="McCowen C."/>
            <person name="Montmayeur A."/>
            <person name="Murphy C."/>
            <person name="Neiman D."/>
            <person name="Pearson M."/>
            <person name="Priest M."/>
            <person name="Roberts A."/>
            <person name="Saif S."/>
            <person name="Shea T."/>
            <person name="Sisk P."/>
            <person name="Sykes S."/>
            <person name="Wortman J."/>
            <person name="Nusbaum C."/>
            <person name="Birren B."/>
        </authorList>
    </citation>
    <scope>NUCLEOTIDE SEQUENCE [LARGE SCALE GENOMIC DNA]</scope>
    <source>
        <strain evidence="6 7">VS20</strain>
    </source>
</reference>
<keyword evidence="4" id="KW-0904">Protein phosphatase</keyword>
<evidence type="ECO:0000256" key="1">
    <source>
        <dbReference type="ARBA" id="ARBA00008601"/>
    </source>
</evidence>
<organism evidence="6 7">
    <name type="scientific">Saprolegnia diclina (strain VS20)</name>
    <dbReference type="NCBI Taxonomy" id="1156394"/>
    <lineage>
        <taxon>Eukaryota</taxon>
        <taxon>Sar</taxon>
        <taxon>Stramenopiles</taxon>
        <taxon>Oomycota</taxon>
        <taxon>Saprolegniomycetes</taxon>
        <taxon>Saprolegniales</taxon>
        <taxon>Saprolegniaceae</taxon>
        <taxon>Saprolegnia</taxon>
    </lineage>
</organism>
<dbReference type="eggNOG" id="KOG1716">
    <property type="taxonomic scope" value="Eukaryota"/>
</dbReference>
<dbReference type="OMA" id="TKFACKK"/>
<dbReference type="EC" id="3.1.3.48" evidence="2"/>
<evidence type="ECO:0000256" key="2">
    <source>
        <dbReference type="ARBA" id="ARBA00013064"/>
    </source>
</evidence>
<dbReference type="EMBL" id="JH767145">
    <property type="protein sequence ID" value="EQC37344.1"/>
    <property type="molecule type" value="Genomic_DNA"/>
</dbReference>
<dbReference type="VEuPathDB" id="FungiDB:SDRG_05561"/>
<feature type="domain" description="C2H2-type" evidence="5">
    <location>
        <begin position="15"/>
        <end position="36"/>
    </location>
</feature>
<evidence type="ECO:0000313" key="6">
    <source>
        <dbReference type="EMBL" id="EQC37344.1"/>
    </source>
</evidence>
<dbReference type="GO" id="GO:0004725">
    <property type="term" value="F:protein tyrosine phosphatase activity"/>
    <property type="evidence" value="ECO:0007669"/>
    <property type="project" value="UniProtKB-EC"/>
</dbReference>
<comment type="similarity">
    <text evidence="1">Belongs to the protein-tyrosine phosphatase family. Non-receptor class dual specificity subfamily.</text>
</comment>
<gene>
    <name evidence="6" type="ORF">SDRG_05561</name>
</gene>
<dbReference type="PROSITE" id="PS00028">
    <property type="entry name" value="ZINC_FINGER_C2H2_1"/>
    <property type="match status" value="1"/>
</dbReference>
<keyword evidence="3" id="KW-0378">Hydrolase</keyword>
<evidence type="ECO:0000259" key="5">
    <source>
        <dbReference type="PROSITE" id="PS00028"/>
    </source>
</evidence>
<dbReference type="InParanoid" id="T0QHA5"/>
<dbReference type="Proteomes" id="UP000030762">
    <property type="component" value="Unassembled WGS sequence"/>
</dbReference>
<dbReference type="GeneID" id="19946288"/>
<proteinExistence type="inferred from homology"/>
<dbReference type="PANTHER" id="PTHR45848">
    <property type="entry name" value="DUAL SPECIFICITY PROTEIN PHOSPHATASE 12 FAMILY MEMBER"/>
    <property type="match status" value="1"/>
</dbReference>
<name>T0QHA5_SAPDV</name>
<protein>
    <recommendedName>
        <fullName evidence="2">protein-tyrosine-phosphatase</fullName>
        <ecNumber evidence="2">3.1.3.48</ecNumber>
    </recommendedName>
</protein>
<dbReference type="STRING" id="1156394.T0QHA5"/>
<dbReference type="GO" id="GO:0008138">
    <property type="term" value="F:protein tyrosine/serine/threonine phosphatase activity"/>
    <property type="evidence" value="ECO:0007669"/>
    <property type="project" value="TreeGrafter"/>
</dbReference>
<evidence type="ECO:0000256" key="3">
    <source>
        <dbReference type="ARBA" id="ARBA00022801"/>
    </source>
</evidence>
<keyword evidence="7" id="KW-1185">Reference proteome</keyword>
<dbReference type="RefSeq" id="XP_008609506.1">
    <property type="nucleotide sequence ID" value="XM_008611284.1"/>
</dbReference>
<accession>T0QHA5</accession>
<dbReference type="AlphaFoldDB" id="T0QHA5"/>
<evidence type="ECO:0000313" key="7">
    <source>
        <dbReference type="Proteomes" id="UP000030762"/>
    </source>
</evidence>
<sequence length="157" mass="17360">MDASSMTQEVDEYVCRMCRVKLFTSEDLLEHEPHQHRIALRKMIKERNPNGVVDCSSFFMADTMPWMDEALLEEGKLHCPVKKCNARLGSFEWSGSQCSCGTWVTPSIQITKSRVDLKRPIGVQIVHVPLTEAEAVTSAAPAAPTTAVPVTAPTTEA</sequence>
<evidence type="ECO:0000256" key="4">
    <source>
        <dbReference type="ARBA" id="ARBA00022912"/>
    </source>
</evidence>
<dbReference type="InterPro" id="IPR013087">
    <property type="entry name" value="Znf_C2H2_type"/>
</dbReference>